<keyword evidence="2" id="KW-1185">Reference proteome</keyword>
<proteinExistence type="predicted"/>
<name>A0ACA9S6R7_9GLOM</name>
<evidence type="ECO:0000313" key="1">
    <source>
        <dbReference type="EMBL" id="CAG8828063.1"/>
    </source>
</evidence>
<protein>
    <submittedName>
        <fullName evidence="1">1947_t:CDS:1</fullName>
    </submittedName>
</protein>
<reference evidence="1" key="1">
    <citation type="submission" date="2021-06" db="EMBL/GenBank/DDBJ databases">
        <authorList>
            <person name="Kallberg Y."/>
            <person name="Tangrot J."/>
            <person name="Rosling A."/>
        </authorList>
    </citation>
    <scope>NUCLEOTIDE SEQUENCE</scope>
    <source>
        <strain evidence="1">MA461A</strain>
    </source>
</reference>
<dbReference type="EMBL" id="CAJVQC010094870">
    <property type="protein sequence ID" value="CAG8828063.1"/>
    <property type="molecule type" value="Genomic_DNA"/>
</dbReference>
<feature type="non-terminal residue" evidence="1">
    <location>
        <position position="55"/>
    </location>
</feature>
<gene>
    <name evidence="1" type="ORF">RPERSI_LOCUS27147</name>
</gene>
<comment type="caution">
    <text evidence="1">The sequence shown here is derived from an EMBL/GenBank/DDBJ whole genome shotgun (WGS) entry which is preliminary data.</text>
</comment>
<dbReference type="Proteomes" id="UP000789920">
    <property type="component" value="Unassembled WGS sequence"/>
</dbReference>
<evidence type="ECO:0000313" key="2">
    <source>
        <dbReference type="Proteomes" id="UP000789920"/>
    </source>
</evidence>
<organism evidence="1 2">
    <name type="scientific">Racocetra persica</name>
    <dbReference type="NCBI Taxonomy" id="160502"/>
    <lineage>
        <taxon>Eukaryota</taxon>
        <taxon>Fungi</taxon>
        <taxon>Fungi incertae sedis</taxon>
        <taxon>Mucoromycota</taxon>
        <taxon>Glomeromycotina</taxon>
        <taxon>Glomeromycetes</taxon>
        <taxon>Diversisporales</taxon>
        <taxon>Gigasporaceae</taxon>
        <taxon>Racocetra</taxon>
    </lineage>
</organism>
<sequence>QVDEQIFAQFKQLYLIFKKLDMSSNEIKTRLDCLERYQEEQENDLSIQVIDISIF</sequence>
<accession>A0ACA9S6R7</accession>
<feature type="non-terminal residue" evidence="1">
    <location>
        <position position="1"/>
    </location>
</feature>